<evidence type="ECO:0000256" key="1">
    <source>
        <dbReference type="ARBA" id="ARBA00023125"/>
    </source>
</evidence>
<organism evidence="4 5">
    <name type="scientific">Brevibacterium salitolerans</name>
    <dbReference type="NCBI Taxonomy" id="1403566"/>
    <lineage>
        <taxon>Bacteria</taxon>
        <taxon>Bacillati</taxon>
        <taxon>Actinomycetota</taxon>
        <taxon>Actinomycetes</taxon>
        <taxon>Micrococcales</taxon>
        <taxon>Brevibacteriaceae</taxon>
        <taxon>Brevibacterium</taxon>
    </lineage>
</organism>
<dbReference type="EMBL" id="BAAAPZ010000011">
    <property type="protein sequence ID" value="GAA2101486.1"/>
    <property type="molecule type" value="Genomic_DNA"/>
</dbReference>
<keyword evidence="1 2" id="KW-0238">DNA-binding</keyword>
<evidence type="ECO:0000256" key="2">
    <source>
        <dbReference type="PROSITE-ProRule" id="PRU00335"/>
    </source>
</evidence>
<dbReference type="Proteomes" id="UP001500984">
    <property type="component" value="Unassembled WGS sequence"/>
</dbReference>
<dbReference type="RefSeq" id="WP_291794196.1">
    <property type="nucleotide sequence ID" value="NZ_BAAAPZ010000011.1"/>
</dbReference>
<reference evidence="4 5" key="1">
    <citation type="journal article" date="2019" name="Int. J. Syst. Evol. Microbiol.">
        <title>The Global Catalogue of Microorganisms (GCM) 10K type strain sequencing project: providing services to taxonomists for standard genome sequencing and annotation.</title>
        <authorList>
            <consortium name="The Broad Institute Genomics Platform"/>
            <consortium name="The Broad Institute Genome Sequencing Center for Infectious Disease"/>
            <person name="Wu L."/>
            <person name="Ma J."/>
        </authorList>
    </citation>
    <scope>NUCLEOTIDE SEQUENCE [LARGE SCALE GENOMIC DNA]</scope>
    <source>
        <strain evidence="4 5">JCM 15900</strain>
    </source>
</reference>
<evidence type="ECO:0000313" key="4">
    <source>
        <dbReference type="EMBL" id="GAA2101486.1"/>
    </source>
</evidence>
<gene>
    <name evidence="4" type="ORF">GCM10009823_24270</name>
</gene>
<evidence type="ECO:0000259" key="3">
    <source>
        <dbReference type="PROSITE" id="PS50977"/>
    </source>
</evidence>
<protein>
    <submittedName>
        <fullName evidence="4">TetR/AcrR family transcriptional regulator</fullName>
    </submittedName>
</protein>
<dbReference type="InterPro" id="IPR009057">
    <property type="entry name" value="Homeodomain-like_sf"/>
</dbReference>
<dbReference type="PROSITE" id="PS50977">
    <property type="entry name" value="HTH_TETR_2"/>
    <property type="match status" value="1"/>
</dbReference>
<feature type="DNA-binding region" description="H-T-H motif" evidence="2">
    <location>
        <begin position="24"/>
        <end position="43"/>
    </location>
</feature>
<proteinExistence type="predicted"/>
<dbReference type="InterPro" id="IPR001647">
    <property type="entry name" value="HTH_TetR"/>
</dbReference>
<evidence type="ECO:0000313" key="5">
    <source>
        <dbReference type="Proteomes" id="UP001500984"/>
    </source>
</evidence>
<dbReference type="Gene3D" id="1.10.357.10">
    <property type="entry name" value="Tetracycline Repressor, domain 2"/>
    <property type="match status" value="1"/>
</dbReference>
<dbReference type="Pfam" id="PF00440">
    <property type="entry name" value="TetR_N"/>
    <property type="match status" value="1"/>
</dbReference>
<dbReference type="Pfam" id="PF17937">
    <property type="entry name" value="TetR_C_28"/>
    <property type="match status" value="1"/>
</dbReference>
<feature type="domain" description="HTH tetR-type" evidence="3">
    <location>
        <begin position="1"/>
        <end position="61"/>
    </location>
</feature>
<sequence>MSAREEVLDAFESILIEDGERTATLDAVAARAAVSKGGLLYHFGSKSALIDGLIERLRTRAEIDVSAMREAPEGPAARYIATSVVEDSAFDRTILATVCLAQGSDPRARQAIQDLRQQWLAAIDEEIGDPTVSAAILLMGDGLYYHASLAVDGEAAAEAVRGLPDVEDLLGVVETLRRSARG</sequence>
<accession>A0ABN2WZR1</accession>
<dbReference type="InterPro" id="IPR041479">
    <property type="entry name" value="TetR_CgmR_C"/>
</dbReference>
<name>A0ABN2WZR1_9MICO</name>
<dbReference type="PRINTS" id="PR00455">
    <property type="entry name" value="HTHTETR"/>
</dbReference>
<keyword evidence="5" id="KW-1185">Reference proteome</keyword>
<comment type="caution">
    <text evidence="4">The sequence shown here is derived from an EMBL/GenBank/DDBJ whole genome shotgun (WGS) entry which is preliminary data.</text>
</comment>
<dbReference type="SUPFAM" id="SSF46689">
    <property type="entry name" value="Homeodomain-like"/>
    <property type="match status" value="1"/>
</dbReference>